<dbReference type="Proteomes" id="UP000255168">
    <property type="component" value="Chromosome I"/>
</dbReference>
<evidence type="ECO:0000256" key="10">
    <source>
        <dbReference type="ARBA" id="ARBA00023285"/>
    </source>
</evidence>
<dbReference type="FunFam" id="2.40.420.20:FF:000006">
    <property type="entry name" value="RND family efflux transporter MFP subunit"/>
    <property type="match status" value="1"/>
</dbReference>
<dbReference type="Pfam" id="PF25893">
    <property type="entry name" value="HH_CzcB"/>
    <property type="match status" value="1"/>
</dbReference>
<proteinExistence type="inferred from homology"/>
<dbReference type="GO" id="GO:0060003">
    <property type="term" value="P:copper ion export"/>
    <property type="evidence" value="ECO:0007669"/>
    <property type="project" value="TreeGrafter"/>
</dbReference>
<evidence type="ECO:0000256" key="3">
    <source>
        <dbReference type="ARBA" id="ARBA00022448"/>
    </source>
</evidence>
<evidence type="ECO:0000313" key="16">
    <source>
        <dbReference type="Proteomes" id="UP000255168"/>
    </source>
</evidence>
<evidence type="ECO:0000259" key="12">
    <source>
        <dbReference type="Pfam" id="PF25893"/>
    </source>
</evidence>
<dbReference type="SUPFAM" id="SSF111369">
    <property type="entry name" value="HlyD-like secretion proteins"/>
    <property type="match status" value="1"/>
</dbReference>
<dbReference type="Pfam" id="PF25975">
    <property type="entry name" value="CzcB_C"/>
    <property type="match status" value="1"/>
</dbReference>
<evidence type="ECO:0000259" key="13">
    <source>
        <dbReference type="Pfam" id="PF25973"/>
    </source>
</evidence>
<dbReference type="NCBIfam" id="TIGR00999">
    <property type="entry name" value="8a0102"/>
    <property type="match status" value="1"/>
</dbReference>
<keyword evidence="9" id="KW-0472">Membrane</keyword>
<dbReference type="PANTHER" id="PTHR30097:SF4">
    <property type="entry name" value="SLR6042 PROTEIN"/>
    <property type="match status" value="1"/>
</dbReference>
<dbReference type="Gene3D" id="2.40.50.100">
    <property type="match status" value="1"/>
</dbReference>
<dbReference type="Gene3D" id="2.40.420.20">
    <property type="match status" value="1"/>
</dbReference>
<keyword evidence="5" id="KW-0997">Cell inner membrane</keyword>
<evidence type="ECO:0000256" key="8">
    <source>
        <dbReference type="ARBA" id="ARBA00023054"/>
    </source>
</evidence>
<dbReference type="Gene3D" id="1.10.287.470">
    <property type="entry name" value="Helix hairpin bin"/>
    <property type="match status" value="1"/>
</dbReference>
<dbReference type="PANTHER" id="PTHR30097">
    <property type="entry name" value="CATION EFFLUX SYSTEM PROTEIN CUSB"/>
    <property type="match status" value="1"/>
</dbReference>
<dbReference type="InterPro" id="IPR051909">
    <property type="entry name" value="MFP_Cation_Efflux"/>
</dbReference>
<dbReference type="AlphaFoldDB" id="A0A375H737"/>
<evidence type="ECO:0000259" key="14">
    <source>
        <dbReference type="Pfam" id="PF25975"/>
    </source>
</evidence>
<protein>
    <submittedName>
        <fullName evidence="15">Nickel and cobalt resistance protein CnrB</fullName>
    </submittedName>
</protein>
<gene>
    <name evidence="15" type="primary">cnrB</name>
    <name evidence="15" type="ORF">CBM2607_11626</name>
</gene>
<evidence type="ECO:0000256" key="6">
    <source>
        <dbReference type="ARBA" id="ARBA00022692"/>
    </source>
</evidence>
<dbReference type="GO" id="GO:0015679">
    <property type="term" value="P:plasma membrane copper ion transport"/>
    <property type="evidence" value="ECO:0007669"/>
    <property type="project" value="TreeGrafter"/>
</dbReference>
<keyword evidence="4" id="KW-1003">Cell membrane</keyword>
<dbReference type="GO" id="GO:0005886">
    <property type="term" value="C:plasma membrane"/>
    <property type="evidence" value="ECO:0007669"/>
    <property type="project" value="UniProtKB-SubCell"/>
</dbReference>
<feature type="domain" description="CzcB-like alpha-helical hairpin" evidence="12">
    <location>
        <begin position="140"/>
        <end position="191"/>
    </location>
</feature>
<dbReference type="InterPro" id="IPR058647">
    <property type="entry name" value="BSH_CzcB-like"/>
</dbReference>
<keyword evidence="6" id="KW-0812">Transmembrane</keyword>
<dbReference type="NCBIfam" id="TIGR01730">
    <property type="entry name" value="RND_mfp"/>
    <property type="match status" value="1"/>
</dbReference>
<feature type="domain" description="CzcB-like barrel-sandwich hybrid" evidence="13">
    <location>
        <begin position="100"/>
        <end position="238"/>
    </location>
</feature>
<dbReference type="GO" id="GO:0030313">
    <property type="term" value="C:cell envelope"/>
    <property type="evidence" value="ECO:0007669"/>
    <property type="project" value="TreeGrafter"/>
</dbReference>
<dbReference type="Gene3D" id="2.40.30.170">
    <property type="match status" value="1"/>
</dbReference>
<dbReference type="Pfam" id="PF25973">
    <property type="entry name" value="BSH_CzcB"/>
    <property type="match status" value="1"/>
</dbReference>
<dbReference type="RefSeq" id="WP_115678355.1">
    <property type="nucleotide sequence ID" value="NZ_LT984806.1"/>
</dbReference>
<sequence>MMKNERRSVSWPMVAGVAAVAAAVGFGAARLSGSEKTSASSQAAEMKKPEVAAEKTGPQEVKIPGAYLAAANIAVEPVASAGVGTEILAPATVAAVPGNEAVIVSRAAGAVQRIQRRLGDVVRAGDVLAVVDSPDAAAMAAERKVAQAKADLARKTYEREASLFQQGVTPRQEMEAAKAALDVAQAEALRAATEAQSAHLASDGRSVAVVSPIAGKITAQSVTLGAFVAPQAELFRVAGTGAVQVEAAVTAADTSRIAAGSDATILLANGSPLPARVQAVTPTVTGSARAATVVVVPAQPTDRLVVGEGVQVRLRTAVSDAASLSVPEDAVQNLDGRDVLFVRTQDGFRPRPVLVGTRSGGAAQILSGVQAGEQVATRNAFLVKAEMNKGGGDEE</sequence>
<evidence type="ECO:0000256" key="9">
    <source>
        <dbReference type="ARBA" id="ARBA00023136"/>
    </source>
</evidence>
<evidence type="ECO:0000256" key="1">
    <source>
        <dbReference type="ARBA" id="ARBA00004377"/>
    </source>
</evidence>
<keyword evidence="7" id="KW-1133">Transmembrane helix</keyword>
<evidence type="ECO:0000313" key="15">
    <source>
        <dbReference type="EMBL" id="SPD46686.1"/>
    </source>
</evidence>
<keyword evidence="10" id="KW-0170">Cobalt</keyword>
<evidence type="ECO:0000256" key="11">
    <source>
        <dbReference type="SAM" id="MobiDB-lite"/>
    </source>
</evidence>
<evidence type="ECO:0000256" key="5">
    <source>
        <dbReference type="ARBA" id="ARBA00022519"/>
    </source>
</evidence>
<feature type="region of interest" description="Disordered" evidence="11">
    <location>
        <begin position="37"/>
        <end position="57"/>
    </location>
</feature>
<comment type="subcellular location">
    <subcellularLocation>
        <location evidence="1">Cell inner membrane</location>
        <topology evidence="1">Single-pass membrane protein</topology>
    </subcellularLocation>
</comment>
<keyword evidence="3" id="KW-0813">Transport</keyword>
<dbReference type="EMBL" id="LT984806">
    <property type="protein sequence ID" value="SPD46686.1"/>
    <property type="molecule type" value="Genomic_DNA"/>
</dbReference>
<dbReference type="InterPro" id="IPR006143">
    <property type="entry name" value="RND_pump_MFP"/>
</dbReference>
<dbReference type="InterPro" id="IPR058649">
    <property type="entry name" value="CzcB_C"/>
</dbReference>
<accession>A0A375H737</accession>
<dbReference type="InterPro" id="IPR005695">
    <property type="entry name" value="Co/Zn/Cd_resistance_CzcB-like"/>
</dbReference>
<keyword evidence="8" id="KW-0175">Coiled coil</keyword>
<comment type="similarity">
    <text evidence="2">Belongs to the membrane fusion protein (MFP) (TC 8.A.1) family.</text>
</comment>
<dbReference type="GO" id="GO:0046873">
    <property type="term" value="F:metal ion transmembrane transporter activity"/>
    <property type="evidence" value="ECO:0007669"/>
    <property type="project" value="InterPro"/>
</dbReference>
<feature type="domain" description="CzcB-like C-terminal circularly permuted SH3-like" evidence="14">
    <location>
        <begin position="325"/>
        <end position="384"/>
    </location>
</feature>
<dbReference type="InterPro" id="IPR058648">
    <property type="entry name" value="HH_CzcB-like"/>
</dbReference>
<reference evidence="15 16" key="1">
    <citation type="submission" date="2018-01" db="EMBL/GenBank/DDBJ databases">
        <authorList>
            <person name="Clerissi C."/>
        </authorList>
    </citation>
    <scope>NUCLEOTIDE SEQUENCE [LARGE SCALE GENOMIC DNA]</scope>
    <source>
        <strain evidence="15">Cupriavidus taiwanensis STM 6160</strain>
    </source>
</reference>
<evidence type="ECO:0000256" key="2">
    <source>
        <dbReference type="ARBA" id="ARBA00009477"/>
    </source>
</evidence>
<organism evidence="15 16">
    <name type="scientific">Cupriavidus neocaledonicus</name>
    <dbReference type="NCBI Taxonomy" id="1040979"/>
    <lineage>
        <taxon>Bacteria</taxon>
        <taxon>Pseudomonadati</taxon>
        <taxon>Pseudomonadota</taxon>
        <taxon>Betaproteobacteria</taxon>
        <taxon>Burkholderiales</taxon>
        <taxon>Burkholderiaceae</taxon>
        <taxon>Cupriavidus</taxon>
    </lineage>
</organism>
<evidence type="ECO:0000256" key="4">
    <source>
        <dbReference type="ARBA" id="ARBA00022475"/>
    </source>
</evidence>
<evidence type="ECO:0000256" key="7">
    <source>
        <dbReference type="ARBA" id="ARBA00022989"/>
    </source>
</evidence>
<name>A0A375H737_9BURK</name>